<evidence type="ECO:0000313" key="5">
    <source>
        <dbReference type="EMBL" id="PPA70949.1"/>
    </source>
</evidence>
<gene>
    <name evidence="5" type="ORF">C4B60_09200</name>
</gene>
<evidence type="ECO:0000256" key="4">
    <source>
        <dbReference type="SAM" id="MobiDB-lite"/>
    </source>
</evidence>
<evidence type="ECO:0000256" key="2">
    <source>
        <dbReference type="ARBA" id="ARBA00024325"/>
    </source>
</evidence>
<name>A0A2S5GD83_9BACL</name>
<dbReference type="InterPro" id="IPR012851">
    <property type="entry name" value="Spore_coat_CotF-like"/>
</dbReference>
<dbReference type="PANTHER" id="PTHR39183">
    <property type="entry name" value="SPORE COAT PROTEIN F-LIKE PROTEIN YHCQ"/>
    <property type="match status" value="1"/>
</dbReference>
<dbReference type="Gene3D" id="1.20.1260.10">
    <property type="match status" value="1"/>
</dbReference>
<evidence type="ECO:0000256" key="1">
    <source>
        <dbReference type="ARBA" id="ARBA00022969"/>
    </source>
</evidence>
<evidence type="ECO:0000256" key="3">
    <source>
        <dbReference type="ARBA" id="ARBA00024344"/>
    </source>
</evidence>
<dbReference type="AlphaFoldDB" id="A0A2S5GD83"/>
<dbReference type="RefSeq" id="WP_104057698.1">
    <property type="nucleotide sequence ID" value="NZ_PREZ01000003.1"/>
</dbReference>
<sequence>MQNQSQNQPQSNMPHSENVSQPLNHGGHEMFDVQEVLSTSIGVLDQYTMYRQHAKDQSLVDIIDRQHAFIQEEYNVTLEVFRTGAKPSKSIVTYDMNMEKGNDTVFGLTQTPPKKPIQSVNEINDQSVSGYMLGLIKSGASLKAMTALEMTNPVLRRVVADSVPNWIEMAYEIFLYQNKRHYYQVPQLSQGDMQQILSSFAPAPGQAGTNGNMMQ</sequence>
<feature type="region of interest" description="Disordered" evidence="4">
    <location>
        <begin position="1"/>
        <end position="26"/>
    </location>
</feature>
<comment type="similarity">
    <text evidence="3">Belongs to the CotF family.</text>
</comment>
<keyword evidence="1" id="KW-0749">Sporulation</keyword>
<dbReference type="GO" id="GO:0030435">
    <property type="term" value="P:sporulation resulting in formation of a cellular spore"/>
    <property type="evidence" value="ECO:0007669"/>
    <property type="project" value="UniProtKB-KW"/>
</dbReference>
<comment type="subcellular location">
    <subcellularLocation>
        <location evidence="2">Spore coat</location>
    </subcellularLocation>
</comment>
<dbReference type="Pfam" id="PF07875">
    <property type="entry name" value="Coat_F"/>
    <property type="match status" value="1"/>
</dbReference>
<dbReference type="OrthoDB" id="2577233at2"/>
<protein>
    <submittedName>
        <fullName evidence="5">Spore coat protein</fullName>
    </submittedName>
</protein>
<proteinExistence type="inferred from homology"/>
<reference evidence="5 6" key="1">
    <citation type="submission" date="2018-02" db="EMBL/GenBank/DDBJ databases">
        <title>Jeotgalibacillus proteolyticum sp. nov. a protease producing bacterium isolated from ocean sediments of Laizhou Bay.</title>
        <authorList>
            <person name="Li Y."/>
        </authorList>
    </citation>
    <scope>NUCLEOTIDE SEQUENCE [LARGE SCALE GENOMIC DNA]</scope>
    <source>
        <strain evidence="5 6">22-7</strain>
    </source>
</reference>
<keyword evidence="5" id="KW-0946">Virion</keyword>
<dbReference type="PANTHER" id="PTHR39183:SF1">
    <property type="entry name" value="SPORE COAT PROTEIN F-LIKE PROTEIN YHCQ"/>
    <property type="match status" value="1"/>
</dbReference>
<organism evidence="5 6">
    <name type="scientific">Jeotgalibacillus proteolyticus</name>
    <dbReference type="NCBI Taxonomy" id="2082395"/>
    <lineage>
        <taxon>Bacteria</taxon>
        <taxon>Bacillati</taxon>
        <taxon>Bacillota</taxon>
        <taxon>Bacilli</taxon>
        <taxon>Bacillales</taxon>
        <taxon>Caryophanaceae</taxon>
        <taxon>Jeotgalibacillus</taxon>
    </lineage>
</organism>
<keyword evidence="6" id="KW-1185">Reference proteome</keyword>
<keyword evidence="5" id="KW-0167">Capsid protein</keyword>
<feature type="compositionally biased region" description="Low complexity" evidence="4">
    <location>
        <begin position="1"/>
        <end position="14"/>
    </location>
</feature>
<accession>A0A2S5GD83</accession>
<comment type="caution">
    <text evidence="5">The sequence shown here is derived from an EMBL/GenBank/DDBJ whole genome shotgun (WGS) entry which is preliminary data.</text>
</comment>
<dbReference type="InterPro" id="IPR012347">
    <property type="entry name" value="Ferritin-like"/>
</dbReference>
<dbReference type="Proteomes" id="UP000239047">
    <property type="component" value="Unassembled WGS sequence"/>
</dbReference>
<evidence type="ECO:0000313" key="6">
    <source>
        <dbReference type="Proteomes" id="UP000239047"/>
    </source>
</evidence>
<dbReference type="EMBL" id="PREZ01000003">
    <property type="protein sequence ID" value="PPA70949.1"/>
    <property type="molecule type" value="Genomic_DNA"/>
</dbReference>